<proteinExistence type="predicted"/>
<dbReference type="KEGG" id="sla:SERLADRAFT_464424"/>
<gene>
    <name evidence="1" type="ORF">SERLADRAFT_464424</name>
</gene>
<dbReference type="HOGENOM" id="CLU_897616_0_0_1"/>
<protein>
    <submittedName>
        <fullName evidence="1">Uncharacterized protein</fullName>
    </submittedName>
</protein>
<dbReference type="OrthoDB" id="2322499at2759"/>
<dbReference type="GeneID" id="18818738"/>
<evidence type="ECO:0000313" key="1">
    <source>
        <dbReference type="EMBL" id="EGO26870.1"/>
    </source>
</evidence>
<dbReference type="EMBL" id="GL945432">
    <property type="protein sequence ID" value="EGO26870.1"/>
    <property type="molecule type" value="Genomic_DNA"/>
</dbReference>
<sequence length="310" mass="35304">MTAARENGIRSWMIEHGWEAEVNYFTWDFIAKLPIISAPKLLTPRALGTISKPLNEWMDNLRNIRLEETVYSPRRRILMETYKVYLRMSPQAGDSCELMPHVADVAAFKPFDDIIKSPSDVVVNASTFLAAFPQLPTLVSNWRQKIDRDLVDTCINLRSPYLPPAPAEEYSSILSRLRLAVSVFAFHDDVNFFSSRSPRHMLLYPDILRFRTFIEPCRFSHFNHTPNATSIAQKIMGGHPWSVCRSGRRPSTVKYFSEAASIIHACGMDPSTATVNDMNRLDPRLRCDICIVSKHQTVVMTWRTAVGVGL</sequence>
<name>F8NS37_SERL9</name>
<accession>F8NS37</accession>
<reference evidence="1" key="1">
    <citation type="submission" date="2011-04" db="EMBL/GenBank/DDBJ databases">
        <title>Evolution of plant cell wall degrading machinery underlies the functional diversity of forest fungi.</title>
        <authorList>
            <consortium name="US DOE Joint Genome Institute (JGI-PGF)"/>
            <person name="Eastwood D.C."/>
            <person name="Floudas D."/>
            <person name="Binder M."/>
            <person name="Majcherczyk A."/>
            <person name="Schneider P."/>
            <person name="Aerts A."/>
            <person name="Asiegbu F.O."/>
            <person name="Baker S.E."/>
            <person name="Barry K."/>
            <person name="Bendiksby M."/>
            <person name="Blumentritt M."/>
            <person name="Coutinho P.M."/>
            <person name="Cullen D."/>
            <person name="Cullen D."/>
            <person name="Gathman A."/>
            <person name="Goodell B."/>
            <person name="Henrissat B."/>
            <person name="Ihrmark K."/>
            <person name="Kauserud H."/>
            <person name="Kohler A."/>
            <person name="LaButti K."/>
            <person name="Lapidus A."/>
            <person name="Lavin J.L."/>
            <person name="Lee Y.-H."/>
            <person name="Lindquist E."/>
            <person name="Lilly W."/>
            <person name="Lucas S."/>
            <person name="Morin E."/>
            <person name="Murat C."/>
            <person name="Oguiza J.A."/>
            <person name="Park J."/>
            <person name="Pisabarro A.G."/>
            <person name="Riley R."/>
            <person name="Rosling A."/>
            <person name="Salamov A."/>
            <person name="Schmidt O."/>
            <person name="Schmutz J."/>
            <person name="Skrede I."/>
            <person name="Stenlid J."/>
            <person name="Wiebenga A."/>
            <person name="Xie X."/>
            <person name="Kues U."/>
            <person name="Hibbett D.S."/>
            <person name="Hoffmeister D."/>
            <person name="Hogberg N."/>
            <person name="Martin F."/>
            <person name="Grigoriev I.V."/>
            <person name="Watkinson S.C."/>
        </authorList>
    </citation>
    <scope>NUCLEOTIDE SEQUENCE</scope>
    <source>
        <strain evidence="1">S7.9</strain>
    </source>
</reference>
<organism>
    <name type="scientific">Serpula lacrymans var. lacrymans (strain S7.9)</name>
    <name type="common">Dry rot fungus</name>
    <dbReference type="NCBI Taxonomy" id="578457"/>
    <lineage>
        <taxon>Eukaryota</taxon>
        <taxon>Fungi</taxon>
        <taxon>Dikarya</taxon>
        <taxon>Basidiomycota</taxon>
        <taxon>Agaricomycotina</taxon>
        <taxon>Agaricomycetes</taxon>
        <taxon>Agaricomycetidae</taxon>
        <taxon>Boletales</taxon>
        <taxon>Coniophorineae</taxon>
        <taxon>Serpulaceae</taxon>
        <taxon>Serpula</taxon>
    </lineage>
</organism>
<dbReference type="RefSeq" id="XP_007317043.1">
    <property type="nucleotide sequence ID" value="XM_007316981.1"/>
</dbReference>
<dbReference type="Proteomes" id="UP000008064">
    <property type="component" value="Unassembled WGS sequence"/>
</dbReference>
<dbReference type="AlphaFoldDB" id="F8NS37"/>